<evidence type="ECO:0000259" key="6">
    <source>
        <dbReference type="SMART" id="SM00752"/>
    </source>
</evidence>
<comment type="subcellular location">
    <subcellularLocation>
        <location evidence="1">Endomembrane system</location>
        <topology evidence="1">Multi-pass membrane protein</topology>
    </subcellularLocation>
</comment>
<sequence length="605" mass="68362">MGTQRVTTPHARLRIATVTDIFGVDLRTLALFRVLLGGYLLVDLASRARDFTAHYTDFGVMPRDNAATYLSPSAASLHLLTSSPAFTAFLFAIAALFALLLILGWHARTVTIISWALLLSLQNRNTMILSGEDNLALLLLFWAMFLPLGARFSIDAALNSTTDKIPNTYLSVATFALLIQGMSMYFFSALLKSDPMWMPNGTAVYYALHLNYFATPFAIWFRQFEDLLQGLTYYVWTLELVGPLLIFSPIFHRTLRAMLMACFITMHIGFWLCLEIGLFPLISIIMNLTFMPGWMWDALARKLTPKDSAKLQIWYDRDCTFCLKISRIIATFLLLDGTRIKPAQSNRRIGALLEASNSWVITDGADDYLKWSAFQRLAKSSPLFRPIAPLMGWKPMTKVGDATYDWVARNRPRIAQLTEWLLPMRPVCPRAGYTTNALAAAAIAFVTLQNITTLPGPVLRMPDTFFAVRQSLGLYQFWTMFAPHPEITSPIPVMRGTLADGTVVDPYNRRLAPPSTARPPVISATYKSSRWRKYLSIMEDESYDPVPQRLAVLYAEYLCRDWHMHHPPEQALSSVDIAFLVEWTNPPGIAKRIEYNPILTIACRP</sequence>
<dbReference type="AlphaFoldDB" id="A0A238J029"/>
<dbReference type="InterPro" id="IPR052964">
    <property type="entry name" value="Sporulation_signal_mat"/>
</dbReference>
<reference evidence="7 8" key="1">
    <citation type="submission" date="2017-05" db="EMBL/GenBank/DDBJ databases">
        <authorList>
            <person name="Song R."/>
            <person name="Chenine A.L."/>
            <person name="Ruprecht R.M."/>
        </authorList>
    </citation>
    <scope>NUCLEOTIDE SEQUENCE [LARGE SCALE GENOMIC DNA]</scope>
    <source>
        <strain evidence="7 8">CECT 8489</strain>
    </source>
</reference>
<dbReference type="SMART" id="SM00752">
    <property type="entry name" value="HTTM"/>
    <property type="match status" value="1"/>
</dbReference>
<feature type="transmembrane region" description="Helical" evidence="5">
    <location>
        <begin position="203"/>
        <end position="221"/>
    </location>
</feature>
<dbReference type="PANTHER" id="PTHR39535">
    <property type="entry name" value="SPORULATION-DELAYING PROTEIN SDPB"/>
    <property type="match status" value="1"/>
</dbReference>
<accession>A0A238J029</accession>
<keyword evidence="4 5" id="KW-0472">Membrane</keyword>
<feature type="transmembrane region" description="Helical" evidence="5">
    <location>
        <begin position="233"/>
        <end position="251"/>
    </location>
</feature>
<keyword evidence="8" id="KW-1185">Reference proteome</keyword>
<feature type="transmembrane region" description="Helical" evidence="5">
    <location>
        <begin position="134"/>
        <end position="154"/>
    </location>
</feature>
<dbReference type="Pfam" id="PF04134">
    <property type="entry name" value="DCC1-like"/>
    <property type="match status" value="1"/>
</dbReference>
<dbReference type="InterPro" id="IPR011020">
    <property type="entry name" value="HTTM-like"/>
</dbReference>
<organism evidence="7 8">
    <name type="scientific">Boseongicola aestuarii</name>
    <dbReference type="NCBI Taxonomy" id="1470561"/>
    <lineage>
        <taxon>Bacteria</taxon>
        <taxon>Pseudomonadati</taxon>
        <taxon>Pseudomonadota</taxon>
        <taxon>Alphaproteobacteria</taxon>
        <taxon>Rhodobacterales</taxon>
        <taxon>Paracoccaceae</taxon>
        <taxon>Boseongicola</taxon>
    </lineage>
</organism>
<dbReference type="PANTHER" id="PTHR39535:SF2">
    <property type="entry name" value="HTTM DOMAIN-CONTAINING PROTEIN"/>
    <property type="match status" value="1"/>
</dbReference>
<evidence type="ECO:0000313" key="8">
    <source>
        <dbReference type="Proteomes" id="UP000201838"/>
    </source>
</evidence>
<dbReference type="InterPro" id="IPR007263">
    <property type="entry name" value="DCC1-like"/>
</dbReference>
<feature type="transmembrane region" description="Helical" evidence="5">
    <location>
        <begin position="258"/>
        <end position="282"/>
    </location>
</feature>
<dbReference type="GO" id="GO:0015035">
    <property type="term" value="F:protein-disulfide reductase activity"/>
    <property type="evidence" value="ECO:0007669"/>
    <property type="project" value="InterPro"/>
</dbReference>
<evidence type="ECO:0000256" key="4">
    <source>
        <dbReference type="ARBA" id="ARBA00023136"/>
    </source>
</evidence>
<feature type="transmembrane region" description="Helical" evidence="5">
    <location>
        <begin position="85"/>
        <end position="105"/>
    </location>
</feature>
<proteinExistence type="predicted"/>
<gene>
    <name evidence="7" type="ORF">BOA8489_01358</name>
</gene>
<evidence type="ECO:0000256" key="3">
    <source>
        <dbReference type="ARBA" id="ARBA00022989"/>
    </source>
</evidence>
<dbReference type="OrthoDB" id="128729at2"/>
<keyword evidence="3 5" id="KW-1133">Transmembrane helix</keyword>
<feature type="transmembrane region" description="Helical" evidence="5">
    <location>
        <begin position="169"/>
        <end position="191"/>
    </location>
</feature>
<protein>
    <recommendedName>
        <fullName evidence="6">HTTM-like domain-containing protein</fullName>
    </recommendedName>
</protein>
<dbReference type="EMBL" id="FXXQ01000003">
    <property type="protein sequence ID" value="SMX23254.1"/>
    <property type="molecule type" value="Genomic_DNA"/>
</dbReference>
<dbReference type="RefSeq" id="WP_093973230.1">
    <property type="nucleotide sequence ID" value="NZ_FXXQ01000003.1"/>
</dbReference>
<evidence type="ECO:0000313" key="7">
    <source>
        <dbReference type="EMBL" id="SMX23254.1"/>
    </source>
</evidence>
<keyword evidence="2 5" id="KW-0812">Transmembrane</keyword>
<feature type="domain" description="HTTM-like" evidence="6">
    <location>
        <begin position="21"/>
        <end position="295"/>
    </location>
</feature>
<dbReference type="Proteomes" id="UP000201838">
    <property type="component" value="Unassembled WGS sequence"/>
</dbReference>
<dbReference type="GO" id="GO:0012505">
    <property type="term" value="C:endomembrane system"/>
    <property type="evidence" value="ECO:0007669"/>
    <property type="project" value="UniProtKB-SubCell"/>
</dbReference>
<feature type="transmembrane region" description="Helical" evidence="5">
    <location>
        <begin position="21"/>
        <end position="42"/>
    </location>
</feature>
<name>A0A238J029_9RHOB</name>
<evidence type="ECO:0000256" key="2">
    <source>
        <dbReference type="ARBA" id="ARBA00022692"/>
    </source>
</evidence>
<evidence type="ECO:0000256" key="1">
    <source>
        <dbReference type="ARBA" id="ARBA00004127"/>
    </source>
</evidence>
<evidence type="ECO:0000256" key="5">
    <source>
        <dbReference type="SAM" id="Phobius"/>
    </source>
</evidence>